<dbReference type="Pfam" id="PF02518">
    <property type="entry name" value="HATPase_c"/>
    <property type="match status" value="1"/>
</dbReference>
<feature type="transmembrane region" description="Helical" evidence="9">
    <location>
        <begin position="21"/>
        <end position="39"/>
    </location>
</feature>
<keyword evidence="3" id="KW-0597">Phosphoprotein</keyword>
<reference evidence="11 13" key="1">
    <citation type="submission" date="2016-12" db="EMBL/GenBank/DDBJ databases">
        <title>Draft genome sequence of Roseomonas mucosa strain AU37, isolated from a peripheral intravenous catheter.</title>
        <authorList>
            <person name="Choudhury M.A."/>
            <person name="Sidjabat H.E."/>
            <person name="Wailan A.M."/>
            <person name="Zhang L."/>
            <person name="Marsh N.M."/>
            <person name="Rickard C.M."/>
            <person name="Davies M."/>
            <person name="Mcmillan D.J."/>
        </authorList>
    </citation>
    <scope>NUCLEOTIDE SEQUENCE [LARGE SCALE GENOMIC DNA]</scope>
    <source>
        <strain evidence="11 13">SAVE376</strain>
    </source>
</reference>
<keyword evidence="6 12" id="KW-0418">Kinase</keyword>
<evidence type="ECO:0000256" key="6">
    <source>
        <dbReference type="ARBA" id="ARBA00022777"/>
    </source>
</evidence>
<dbReference type="GO" id="GO:0005524">
    <property type="term" value="F:ATP binding"/>
    <property type="evidence" value="ECO:0007669"/>
    <property type="project" value="UniProtKB-KW"/>
</dbReference>
<proteinExistence type="predicted"/>
<evidence type="ECO:0000313" key="12">
    <source>
        <dbReference type="EMBL" id="SUE38091.1"/>
    </source>
</evidence>
<keyword evidence="5" id="KW-0547">Nucleotide-binding</keyword>
<evidence type="ECO:0000313" key="13">
    <source>
        <dbReference type="Proteomes" id="UP000054844"/>
    </source>
</evidence>
<dbReference type="GO" id="GO:0004673">
    <property type="term" value="F:protein histidine kinase activity"/>
    <property type="evidence" value="ECO:0007669"/>
    <property type="project" value="UniProtKB-EC"/>
</dbReference>
<evidence type="ECO:0000256" key="7">
    <source>
        <dbReference type="ARBA" id="ARBA00022840"/>
    </source>
</evidence>
<dbReference type="CDD" id="cd16936">
    <property type="entry name" value="HATPase_RsbW-like"/>
    <property type="match status" value="1"/>
</dbReference>
<evidence type="ECO:0000256" key="1">
    <source>
        <dbReference type="ARBA" id="ARBA00000085"/>
    </source>
</evidence>
<dbReference type="InterPro" id="IPR011495">
    <property type="entry name" value="Sig_transdc_His_kin_sub2_dim/P"/>
</dbReference>
<accession>A0A1S8D5A7</accession>
<dbReference type="SMART" id="SM00387">
    <property type="entry name" value="HATPase_c"/>
    <property type="match status" value="1"/>
</dbReference>
<comment type="catalytic activity">
    <reaction evidence="1">
        <text>ATP + protein L-histidine = ADP + protein N-phospho-L-histidine.</text>
        <dbReference type="EC" id="2.7.13.3"/>
    </reaction>
</comment>
<organism evidence="11 13">
    <name type="scientific">Roseomonas mucosa</name>
    <dbReference type="NCBI Taxonomy" id="207340"/>
    <lineage>
        <taxon>Bacteria</taxon>
        <taxon>Pseudomonadati</taxon>
        <taxon>Pseudomonadota</taxon>
        <taxon>Alphaproteobacteria</taxon>
        <taxon>Acetobacterales</taxon>
        <taxon>Roseomonadaceae</taxon>
        <taxon>Roseomonas</taxon>
    </lineage>
</organism>
<evidence type="ECO:0000256" key="5">
    <source>
        <dbReference type="ARBA" id="ARBA00022741"/>
    </source>
</evidence>
<evidence type="ECO:0000313" key="14">
    <source>
        <dbReference type="Proteomes" id="UP000254919"/>
    </source>
</evidence>
<feature type="transmembrane region" description="Helical" evidence="9">
    <location>
        <begin position="51"/>
        <end position="72"/>
    </location>
</feature>
<dbReference type="Proteomes" id="UP000254919">
    <property type="component" value="Unassembled WGS sequence"/>
</dbReference>
<dbReference type="InterPro" id="IPR003594">
    <property type="entry name" value="HATPase_dom"/>
</dbReference>
<dbReference type="EMBL" id="UGVN01000001">
    <property type="protein sequence ID" value="SUE38091.1"/>
    <property type="molecule type" value="Genomic_DNA"/>
</dbReference>
<dbReference type="InterPro" id="IPR036890">
    <property type="entry name" value="HATPase_C_sf"/>
</dbReference>
<evidence type="ECO:0000313" key="11">
    <source>
        <dbReference type="EMBL" id="ONH83536.1"/>
    </source>
</evidence>
<dbReference type="EC" id="2.7.13.3" evidence="2"/>
<dbReference type="EMBL" id="LLWF02000022">
    <property type="protein sequence ID" value="ONH83536.1"/>
    <property type="molecule type" value="Genomic_DNA"/>
</dbReference>
<evidence type="ECO:0000256" key="4">
    <source>
        <dbReference type="ARBA" id="ARBA00022679"/>
    </source>
</evidence>
<evidence type="ECO:0000256" key="9">
    <source>
        <dbReference type="SAM" id="Phobius"/>
    </source>
</evidence>
<dbReference type="Proteomes" id="UP000054844">
    <property type="component" value="Unassembled WGS sequence"/>
</dbReference>
<dbReference type="PANTHER" id="PTHR41523:SF7">
    <property type="entry name" value="HISTIDINE KINASE"/>
    <property type="match status" value="1"/>
</dbReference>
<keyword evidence="9" id="KW-1133">Transmembrane helix</keyword>
<reference evidence="12 14" key="2">
    <citation type="submission" date="2018-06" db="EMBL/GenBank/DDBJ databases">
        <authorList>
            <consortium name="Pathogen Informatics"/>
            <person name="Doyle S."/>
        </authorList>
    </citation>
    <scope>NUCLEOTIDE SEQUENCE [LARGE SCALE GENOMIC DNA]</scope>
    <source>
        <strain evidence="12 14">NCTC13291</strain>
    </source>
</reference>
<dbReference type="RefSeq" id="WP_019459612.1">
    <property type="nucleotide sequence ID" value="NZ_AP031462.1"/>
</dbReference>
<dbReference type="PANTHER" id="PTHR41523">
    <property type="entry name" value="TWO-COMPONENT SYSTEM SENSOR PROTEIN"/>
    <property type="match status" value="1"/>
</dbReference>
<keyword evidence="9" id="KW-0472">Membrane</keyword>
<feature type="domain" description="Histidine kinase/HSP90-like ATPase" evidence="10">
    <location>
        <begin position="228"/>
        <end position="318"/>
    </location>
</feature>
<dbReference type="STRING" id="207340.APZ41_008885"/>
<keyword evidence="13" id="KW-1185">Reference proteome</keyword>
<sequence>MDGQARSQRLGHGWTSGQRLAALYGGYALLVLLVVLAQLRWTDGESTGPVLLSGLLLLLGLGGVAWASRTLVVQPVAAAARRLEEGGPFPLASGLAGDDYDEHQAPAEIAELVQRLGAARATQEEAVRLRDLLLRESHHRLKNHLTLLGSFLRMQERQIDDPAALAALRAAQGRMMAIAATYDLMHEAGAAEVSLDGMLERLARALPEREGSAVPMDTELAPVSVPADVAVKLGLVVNELATHALRHGPPGGRVRIVLRAEGDGLVLLVSDEGQGQPEGPKGLGMTIAEGLARALGARLGRLPPPQNSWEVAWSPRRDPARNQGQAAAS</sequence>
<gene>
    <name evidence="11" type="ORF">APZ41_008885</name>
    <name evidence="12" type="ORF">NCTC13291_00498</name>
</gene>
<dbReference type="Gene3D" id="3.30.565.10">
    <property type="entry name" value="Histidine kinase-like ATPase, C-terminal domain"/>
    <property type="match status" value="1"/>
</dbReference>
<feature type="region of interest" description="Disordered" evidence="8">
    <location>
        <begin position="299"/>
        <end position="329"/>
    </location>
</feature>
<keyword evidence="7" id="KW-0067">ATP-binding</keyword>
<evidence type="ECO:0000259" key="10">
    <source>
        <dbReference type="SMART" id="SM00387"/>
    </source>
</evidence>
<protein>
    <recommendedName>
        <fullName evidence="2">histidine kinase</fullName>
        <ecNumber evidence="2">2.7.13.3</ecNumber>
    </recommendedName>
</protein>
<dbReference type="Pfam" id="PF07568">
    <property type="entry name" value="HisKA_2"/>
    <property type="match status" value="1"/>
</dbReference>
<keyword evidence="9" id="KW-0812">Transmembrane</keyword>
<dbReference type="GeneID" id="99635521"/>
<evidence type="ECO:0000256" key="3">
    <source>
        <dbReference type="ARBA" id="ARBA00022553"/>
    </source>
</evidence>
<dbReference type="SUPFAM" id="SSF55874">
    <property type="entry name" value="ATPase domain of HSP90 chaperone/DNA topoisomerase II/histidine kinase"/>
    <property type="match status" value="1"/>
</dbReference>
<name>A0A1S8D5A7_9PROT</name>
<dbReference type="AlphaFoldDB" id="A0A1S8D5A7"/>
<keyword evidence="4 12" id="KW-0808">Transferase</keyword>
<evidence type="ECO:0000256" key="2">
    <source>
        <dbReference type="ARBA" id="ARBA00012438"/>
    </source>
</evidence>
<evidence type="ECO:0000256" key="8">
    <source>
        <dbReference type="SAM" id="MobiDB-lite"/>
    </source>
</evidence>